<evidence type="ECO:0000313" key="1">
    <source>
        <dbReference type="EMBL" id="ATL90211.1"/>
    </source>
</evidence>
<dbReference type="Proteomes" id="UP000223709">
    <property type="component" value="Chromosome"/>
</dbReference>
<dbReference type="AlphaFoldDB" id="A0A291TB41"/>
<gene>
    <name evidence="1" type="ORF">CRH10_07820</name>
</gene>
<sequence>MSGSGIAIHGLLCSRHFSSSIVQNLVPFARGNRAPLGPENPKRHYCSYIILANSALKVNANPLAKHNKISRNFLVLFYACVFCCI</sequence>
<proteinExistence type="predicted"/>
<evidence type="ECO:0000313" key="2">
    <source>
        <dbReference type="Proteomes" id="UP000223709"/>
    </source>
</evidence>
<protein>
    <submittedName>
        <fullName evidence="1">Uncharacterized protein</fullName>
    </submittedName>
</protein>
<accession>A0A291TB41</accession>
<dbReference type="EMBL" id="CP023819">
    <property type="protein sequence ID" value="ATL90211.1"/>
    <property type="molecule type" value="Genomic_DNA"/>
</dbReference>
<reference evidence="1 2" key="1">
    <citation type="submission" date="2017-10" db="EMBL/GenBank/DDBJ databases">
        <title>Complete Genome Sequence of Faecalibacterium prausnitzii isolated from the gut of healthy adult Indian.</title>
        <authorList>
            <person name="Bag S."/>
            <person name="Ghosh T.S."/>
            <person name="Das B."/>
        </authorList>
    </citation>
    <scope>NUCLEOTIDE SEQUENCE [LARGE SCALE GENOMIC DNA]</scope>
    <source>
        <strain evidence="1 2">Indica</strain>
    </source>
</reference>
<organism evidence="1 2">
    <name type="scientific">Faecalibacterium prausnitzii</name>
    <dbReference type="NCBI Taxonomy" id="853"/>
    <lineage>
        <taxon>Bacteria</taxon>
        <taxon>Bacillati</taxon>
        <taxon>Bacillota</taxon>
        <taxon>Clostridia</taxon>
        <taxon>Eubacteriales</taxon>
        <taxon>Oscillospiraceae</taxon>
        <taxon>Faecalibacterium</taxon>
    </lineage>
</organism>
<name>A0A291TB41_9FIRM</name>